<dbReference type="AlphaFoldDB" id="A0AAI8YZW9"/>
<keyword evidence="4" id="KW-1185">Reference proteome</keyword>
<dbReference type="Proteomes" id="UP001296104">
    <property type="component" value="Unassembled WGS sequence"/>
</dbReference>
<evidence type="ECO:0000259" key="2">
    <source>
        <dbReference type="SMART" id="SM00256"/>
    </source>
</evidence>
<dbReference type="EMBL" id="CAVMBE010000031">
    <property type="protein sequence ID" value="CAK4027564.1"/>
    <property type="molecule type" value="Genomic_DNA"/>
</dbReference>
<dbReference type="InterPro" id="IPR036047">
    <property type="entry name" value="F-box-like_dom_sf"/>
</dbReference>
<dbReference type="InterPro" id="IPR001810">
    <property type="entry name" value="F-box_dom"/>
</dbReference>
<dbReference type="Pfam" id="PF00646">
    <property type="entry name" value="F-box"/>
    <property type="match status" value="1"/>
</dbReference>
<feature type="compositionally biased region" description="Low complexity" evidence="1">
    <location>
        <begin position="62"/>
        <end position="71"/>
    </location>
</feature>
<name>A0AAI8YZW9_9PEZI</name>
<dbReference type="CDD" id="cd09917">
    <property type="entry name" value="F-box_SF"/>
    <property type="match status" value="1"/>
</dbReference>
<evidence type="ECO:0000313" key="3">
    <source>
        <dbReference type="EMBL" id="CAK4027564.1"/>
    </source>
</evidence>
<reference evidence="3" key="1">
    <citation type="submission" date="2023-11" db="EMBL/GenBank/DDBJ databases">
        <authorList>
            <person name="Alioto T."/>
            <person name="Alioto T."/>
            <person name="Gomez Garrido J."/>
        </authorList>
    </citation>
    <scope>NUCLEOTIDE SEQUENCE</scope>
</reference>
<feature type="domain" description="F-box" evidence="2">
    <location>
        <begin position="107"/>
        <end position="145"/>
    </location>
</feature>
<evidence type="ECO:0000313" key="4">
    <source>
        <dbReference type="Proteomes" id="UP001296104"/>
    </source>
</evidence>
<proteinExistence type="predicted"/>
<evidence type="ECO:0000256" key="1">
    <source>
        <dbReference type="SAM" id="MobiDB-lite"/>
    </source>
</evidence>
<protein>
    <submittedName>
        <fullName evidence="3">Arginine N-methyltransferase SFM1</fullName>
    </submittedName>
</protein>
<sequence length="339" mass="37448">METSSRTTYWADLHPLPPVRPRRSRPVFHSQLNVPRRFTTNPLHGRSYSTISIPLPDEDSGANASTTAANTFQSHTQEEDHTQLACDEGAAPQKYGVGVAGARLLHITELVEEILLHLPLCDILTSQATCRAFRNTVRGSIRLKRRLFLAQDPNSTAVVLNPLLSQLCASSHYSSILEVLNLSDRPASWPSSGMTSNTIFSHAGRHFEPAPFYPYSANPLPLANTETDSACLHWQLKELGQVGTGNEQHFSAMPYESSAWHMLLCQTPNPIDVHITVRRDPEVSSHLGACWSEQVSLQNGTVRELIQKLVEKLDLERGSCLGPGVPLRVVGTAPAKRRK</sequence>
<dbReference type="SUPFAM" id="SSF81383">
    <property type="entry name" value="F-box domain"/>
    <property type="match status" value="1"/>
</dbReference>
<comment type="caution">
    <text evidence="3">The sequence shown here is derived from an EMBL/GenBank/DDBJ whole genome shotgun (WGS) entry which is preliminary data.</text>
</comment>
<organism evidence="3 4">
    <name type="scientific">Lecanosticta acicola</name>
    <dbReference type="NCBI Taxonomy" id="111012"/>
    <lineage>
        <taxon>Eukaryota</taxon>
        <taxon>Fungi</taxon>
        <taxon>Dikarya</taxon>
        <taxon>Ascomycota</taxon>
        <taxon>Pezizomycotina</taxon>
        <taxon>Dothideomycetes</taxon>
        <taxon>Dothideomycetidae</taxon>
        <taxon>Mycosphaerellales</taxon>
        <taxon>Mycosphaerellaceae</taxon>
        <taxon>Lecanosticta</taxon>
    </lineage>
</organism>
<dbReference type="SMART" id="SM00256">
    <property type="entry name" value="FBOX"/>
    <property type="match status" value="1"/>
</dbReference>
<gene>
    <name evidence="3" type="ORF">LECACI_7A005082</name>
</gene>
<accession>A0AAI8YZW9</accession>
<feature type="region of interest" description="Disordered" evidence="1">
    <location>
        <begin position="54"/>
        <end position="83"/>
    </location>
</feature>